<proteinExistence type="inferred from homology"/>
<accession>A0A518RF10</accession>
<feature type="transmembrane region" description="Helical" evidence="7">
    <location>
        <begin position="284"/>
        <end position="305"/>
    </location>
</feature>
<dbReference type="Pfam" id="PF01694">
    <property type="entry name" value="Rhomboid"/>
    <property type="match status" value="1"/>
</dbReference>
<dbReference type="PANTHER" id="PTHR43731:SF14">
    <property type="entry name" value="PRESENILIN-ASSOCIATED RHOMBOID-LIKE PROTEIN, MITOCHONDRIAL"/>
    <property type="match status" value="1"/>
</dbReference>
<feature type="transmembrane region" description="Helical" evidence="7">
    <location>
        <begin position="325"/>
        <end position="343"/>
    </location>
</feature>
<dbReference type="Gene3D" id="1.20.1540.10">
    <property type="entry name" value="Rhomboid-like"/>
    <property type="match status" value="1"/>
</dbReference>
<dbReference type="InterPro" id="IPR035952">
    <property type="entry name" value="Rhomboid-like_sf"/>
</dbReference>
<evidence type="ECO:0000256" key="3">
    <source>
        <dbReference type="ARBA" id="ARBA00022692"/>
    </source>
</evidence>
<feature type="transmembrane region" description="Helical" evidence="7">
    <location>
        <begin position="258"/>
        <end position="278"/>
    </location>
</feature>
<keyword evidence="5 7" id="KW-1133">Transmembrane helix</keyword>
<reference evidence="9 10" key="1">
    <citation type="submission" date="2019-07" db="EMBL/GenBank/DDBJ databases">
        <title>Sphingomonas alkalisoli sp. nov., isolated from rhizosphere soil of Suaedae salsa.</title>
        <authorList>
            <person name="Zhang H."/>
            <person name="Xu L."/>
            <person name="Zhang J.-X."/>
            <person name="Sun J.-Q."/>
        </authorList>
    </citation>
    <scope>NUCLEOTIDE SEQUENCE [LARGE SCALE GENOMIC DNA]</scope>
    <source>
        <strain evidence="9 10">XS-10</strain>
    </source>
</reference>
<evidence type="ECO:0000256" key="5">
    <source>
        <dbReference type="ARBA" id="ARBA00022989"/>
    </source>
</evidence>
<evidence type="ECO:0000256" key="7">
    <source>
        <dbReference type="SAM" id="Phobius"/>
    </source>
</evidence>
<dbReference type="EMBL" id="CP042239">
    <property type="protein sequence ID" value="QDX26045.1"/>
    <property type="molecule type" value="Genomic_DNA"/>
</dbReference>
<evidence type="ECO:0000256" key="1">
    <source>
        <dbReference type="ARBA" id="ARBA00004141"/>
    </source>
</evidence>
<dbReference type="InterPro" id="IPR050925">
    <property type="entry name" value="Rhomboid_protease_S54"/>
</dbReference>
<evidence type="ECO:0000313" key="10">
    <source>
        <dbReference type="Proteomes" id="UP000318055"/>
    </source>
</evidence>
<dbReference type="GO" id="GO:0016020">
    <property type="term" value="C:membrane"/>
    <property type="evidence" value="ECO:0007669"/>
    <property type="project" value="UniProtKB-SubCell"/>
</dbReference>
<protein>
    <submittedName>
        <fullName evidence="9">Rhomboid family intramembrane serine protease</fullName>
    </submittedName>
</protein>
<gene>
    <name evidence="9" type="ORF">FPZ54_08420</name>
</gene>
<evidence type="ECO:0000313" key="9">
    <source>
        <dbReference type="EMBL" id="QDX26045.1"/>
    </source>
</evidence>
<dbReference type="OrthoDB" id="9813074at2"/>
<dbReference type="Proteomes" id="UP000318055">
    <property type="component" value="Chromosome"/>
</dbReference>
<comment type="similarity">
    <text evidence="2">Belongs to the peptidase S54 family.</text>
</comment>
<comment type="subcellular location">
    <subcellularLocation>
        <location evidence="1">Membrane</location>
        <topology evidence="1">Multi-pass membrane protein</topology>
    </subcellularLocation>
</comment>
<dbReference type="PANTHER" id="PTHR43731">
    <property type="entry name" value="RHOMBOID PROTEASE"/>
    <property type="match status" value="1"/>
</dbReference>
<dbReference type="GO" id="GO:0004252">
    <property type="term" value="F:serine-type endopeptidase activity"/>
    <property type="evidence" value="ECO:0007669"/>
    <property type="project" value="InterPro"/>
</dbReference>
<evidence type="ECO:0000259" key="8">
    <source>
        <dbReference type="Pfam" id="PF01694"/>
    </source>
</evidence>
<dbReference type="AlphaFoldDB" id="A0A518RF10"/>
<keyword evidence="4" id="KW-0378">Hydrolase</keyword>
<keyword evidence="9" id="KW-0645">Protease</keyword>
<dbReference type="KEGG" id="ssua:FPZ54_08420"/>
<dbReference type="SUPFAM" id="SSF144091">
    <property type="entry name" value="Rhomboid-like"/>
    <property type="match status" value="1"/>
</dbReference>
<dbReference type="GO" id="GO:0006508">
    <property type="term" value="P:proteolysis"/>
    <property type="evidence" value="ECO:0007669"/>
    <property type="project" value="UniProtKB-KW"/>
</dbReference>
<name>A0A518RF10_9SPHN</name>
<sequence length="390" mass="42339">MSDTRGELAIRSRHGLLRDIIPIYSIRQLILNLAALCLILSLSVWALPKNPVLLMAIMLGWVFQFASRPTVMAVSDGQAMWLEGVLAAQGFYEKSDVDGSWRLADINWWSHFPHQFIRFDRGEQVIVIAPRDVMESIRSSIELIEEHTELTFSAEDLPFVFESPEPESDLPWHMHVPGALLGTICVGAFLGCLFSGQMERMSEWGVSAAALSAGRIDTVILHMFAHGSVMHLVMNMTALAAIGPALTSRLGTLPLNWLRFWAVFVLSAFAGAALFLTLHPTGTVPMVGASGGLYGLIGLLIRLPAIGEPMLEVTSRNIRRAAWDLAKQNAFLFALLALMTWSSGSAGGLAWEAHLGGFLFGLLIGPKLLPQSPSPKMPAAAVASITASAD</sequence>
<keyword evidence="6 7" id="KW-0472">Membrane</keyword>
<evidence type="ECO:0000256" key="2">
    <source>
        <dbReference type="ARBA" id="ARBA00009045"/>
    </source>
</evidence>
<dbReference type="InterPro" id="IPR022764">
    <property type="entry name" value="Peptidase_S54_rhomboid_dom"/>
</dbReference>
<keyword evidence="10" id="KW-1185">Reference proteome</keyword>
<feature type="transmembrane region" description="Helical" evidence="7">
    <location>
        <begin position="178"/>
        <end position="198"/>
    </location>
</feature>
<keyword evidence="3 7" id="KW-0812">Transmembrane</keyword>
<organism evidence="9 10">
    <name type="scientific">Sphingomonas suaedae</name>
    <dbReference type="NCBI Taxonomy" id="2599297"/>
    <lineage>
        <taxon>Bacteria</taxon>
        <taxon>Pseudomonadati</taxon>
        <taxon>Pseudomonadota</taxon>
        <taxon>Alphaproteobacteria</taxon>
        <taxon>Sphingomonadales</taxon>
        <taxon>Sphingomonadaceae</taxon>
        <taxon>Sphingomonas</taxon>
    </lineage>
</organism>
<feature type="transmembrane region" description="Helical" evidence="7">
    <location>
        <begin position="21"/>
        <end position="46"/>
    </location>
</feature>
<feature type="domain" description="Peptidase S54 rhomboid" evidence="8">
    <location>
        <begin position="218"/>
        <end position="369"/>
    </location>
</feature>
<evidence type="ECO:0000256" key="4">
    <source>
        <dbReference type="ARBA" id="ARBA00022801"/>
    </source>
</evidence>
<evidence type="ECO:0000256" key="6">
    <source>
        <dbReference type="ARBA" id="ARBA00023136"/>
    </source>
</evidence>